<name>A0ACC2AWZ9_DIPCM</name>
<gene>
    <name evidence="1" type="ORF">O6H91_19G078300</name>
</gene>
<reference evidence="2" key="1">
    <citation type="journal article" date="2024" name="Proc. Natl. Acad. Sci. U.S.A.">
        <title>Extraordinary preservation of gene collinearity over three hundred million years revealed in homosporous lycophytes.</title>
        <authorList>
            <person name="Li C."/>
            <person name="Wickell D."/>
            <person name="Kuo L.Y."/>
            <person name="Chen X."/>
            <person name="Nie B."/>
            <person name="Liao X."/>
            <person name="Peng D."/>
            <person name="Ji J."/>
            <person name="Jenkins J."/>
            <person name="Williams M."/>
            <person name="Shu S."/>
            <person name="Plott C."/>
            <person name="Barry K."/>
            <person name="Rajasekar S."/>
            <person name="Grimwood J."/>
            <person name="Han X."/>
            <person name="Sun S."/>
            <person name="Hou Z."/>
            <person name="He W."/>
            <person name="Dai G."/>
            <person name="Sun C."/>
            <person name="Schmutz J."/>
            <person name="Leebens-Mack J.H."/>
            <person name="Li F.W."/>
            <person name="Wang L."/>
        </authorList>
    </citation>
    <scope>NUCLEOTIDE SEQUENCE [LARGE SCALE GENOMIC DNA]</scope>
    <source>
        <strain evidence="2">cv. PW_Plant_1</strain>
    </source>
</reference>
<keyword evidence="2" id="KW-1185">Reference proteome</keyword>
<organism evidence="1 2">
    <name type="scientific">Diphasiastrum complanatum</name>
    <name type="common">Issler's clubmoss</name>
    <name type="synonym">Lycopodium complanatum</name>
    <dbReference type="NCBI Taxonomy" id="34168"/>
    <lineage>
        <taxon>Eukaryota</taxon>
        <taxon>Viridiplantae</taxon>
        <taxon>Streptophyta</taxon>
        <taxon>Embryophyta</taxon>
        <taxon>Tracheophyta</taxon>
        <taxon>Lycopodiopsida</taxon>
        <taxon>Lycopodiales</taxon>
        <taxon>Lycopodiaceae</taxon>
        <taxon>Lycopodioideae</taxon>
        <taxon>Diphasiastrum</taxon>
    </lineage>
</organism>
<sequence length="912" mass="103861">MGASLPPKEANLFKLIVKSYETKQYKKGLKAADAILKKYPDHGETLAMKGLTLNCMDRKTEAYDLVRKGLKNDLKSHVCWHVYGLLYRSDREYREAIKCYRNALRIDPENIQILRDLSLLQAQMRDLVGFVETRRQLLTLKPNHRNNWIGFAIAQHINLNPEMAVQILGAYEGTLEDSYPPDNERYEHSEMLLYKVSLLDESGSPEKALEELNKKEHKIVDKLGLKEQQAELLLQLNRLEEAKELYKDLLNINPENYGYYEGLQKSLGLSLRQAGTQSEDGRVERLVELYKELAELYPQSSAVKRIPLDFLEEGAFKFAVDVYVRPFLRKGVPSLFTDLRPLYKHPGKADIIDELLTQIEFSLRSTGTFPSSLEQESPSTILWVLFLLAQHFDQRRQFDIALEKINEAIRHTPTAIDLYLIKGRIMKHAGDALVASSLADEARSMDLSDRYLNSDCVKRMLQADQVELAEKTALLFTKEGDQHNNLYDMQCIWYELASGDSHFRQGALGKALKKYLAVEKHYNDMVEDQFDFHTYCLRKMTLRAYVRMLRFQDHLHSHRFFHRAAASAIRCYLQIYDFPPKAAAEEEEAAVAGLSTAERKKYRQKLRKAEARARKEAEDKAKEEETNVSQSKGGKKAGQASKSVDDDPDGEKLLHAEDPLGEAVKYLKLLQAHSHESLETHLLAFEVYLRRQKILLAFQAVKMQLQLDSDNPDVHRCVIRFFSTMDKLSAPETSADNLVRSVLTVERSSLKNFGEKSLLEINQSYLDVHHAESLQHRVAAAEMLFLLEPGRKAEAVSIIEDSVNSPVSRGAAVAEGVGQWQLKDCISVHKVLQYSFQDADAASRWRVRSAELFPYSTYFHGVRSSTFGEAHGSRPMSNSSTTTIHQGADVLDKSTSHSANGLINNLKGLQMK</sequence>
<accession>A0ACC2AWZ9</accession>
<evidence type="ECO:0000313" key="2">
    <source>
        <dbReference type="Proteomes" id="UP001162992"/>
    </source>
</evidence>
<comment type="caution">
    <text evidence="1">The sequence shown here is derived from an EMBL/GenBank/DDBJ whole genome shotgun (WGS) entry which is preliminary data.</text>
</comment>
<evidence type="ECO:0000313" key="1">
    <source>
        <dbReference type="EMBL" id="KAJ7522006.1"/>
    </source>
</evidence>
<dbReference type="Proteomes" id="UP001162992">
    <property type="component" value="Chromosome 19"/>
</dbReference>
<dbReference type="EMBL" id="CM055110">
    <property type="protein sequence ID" value="KAJ7522006.1"/>
    <property type="molecule type" value="Genomic_DNA"/>
</dbReference>
<proteinExistence type="predicted"/>
<protein>
    <submittedName>
        <fullName evidence="1">Uncharacterized protein</fullName>
    </submittedName>
</protein>